<evidence type="ECO:0000313" key="2">
    <source>
        <dbReference type="Proteomes" id="UP001597052"/>
    </source>
</evidence>
<accession>A0ABD6D6M6</accession>
<reference evidence="1 2" key="1">
    <citation type="journal article" date="2019" name="Int. J. Syst. Evol. Microbiol.">
        <title>The Global Catalogue of Microorganisms (GCM) 10K type strain sequencing project: providing services to taxonomists for standard genome sequencing and annotation.</title>
        <authorList>
            <consortium name="The Broad Institute Genomics Platform"/>
            <consortium name="The Broad Institute Genome Sequencing Center for Infectious Disease"/>
            <person name="Wu L."/>
            <person name="Ma J."/>
        </authorList>
    </citation>
    <scope>NUCLEOTIDE SEQUENCE [LARGE SCALE GENOMIC DNA]</scope>
    <source>
        <strain evidence="1 2">CGMCC 1.10593</strain>
    </source>
</reference>
<dbReference type="AlphaFoldDB" id="A0ABD6D6M6"/>
<organism evidence="1 2">
    <name type="scientific">Halohasta litorea</name>
    <dbReference type="NCBI Taxonomy" id="869891"/>
    <lineage>
        <taxon>Archaea</taxon>
        <taxon>Methanobacteriati</taxon>
        <taxon>Methanobacteriota</taxon>
        <taxon>Stenosarchaea group</taxon>
        <taxon>Halobacteria</taxon>
        <taxon>Halobacteriales</taxon>
        <taxon>Haloferacaceae</taxon>
        <taxon>Halohasta</taxon>
    </lineage>
</organism>
<comment type="caution">
    <text evidence="1">The sequence shown here is derived from an EMBL/GenBank/DDBJ whole genome shotgun (WGS) entry which is preliminary data.</text>
</comment>
<evidence type="ECO:0008006" key="3">
    <source>
        <dbReference type="Google" id="ProtNLM"/>
    </source>
</evidence>
<name>A0ABD6D6M6_9EURY</name>
<gene>
    <name evidence="1" type="ORF">ACFSBW_01930</name>
</gene>
<protein>
    <recommendedName>
        <fullName evidence="3">LexA-binding, inner membrane-associated hydrolase</fullName>
    </recommendedName>
</protein>
<evidence type="ECO:0000313" key="1">
    <source>
        <dbReference type="EMBL" id="MFD1640636.1"/>
    </source>
</evidence>
<proteinExistence type="predicted"/>
<dbReference type="RefSeq" id="WP_256394338.1">
    <property type="nucleotide sequence ID" value="NZ_JANHDJ010000001.1"/>
</dbReference>
<dbReference type="EMBL" id="JBHUDM010000001">
    <property type="protein sequence ID" value="MFD1640636.1"/>
    <property type="molecule type" value="Genomic_DNA"/>
</dbReference>
<dbReference type="Proteomes" id="UP001597052">
    <property type="component" value="Unassembled WGS sequence"/>
</dbReference>
<keyword evidence="2" id="KW-1185">Reference proteome</keyword>
<sequence length="86" mass="8935">MYVLGHVGISLLLFAPLAGVLLSTGHPLMAGATGLLCVALAPLPDLDTYTDRLDHRGPTHTVWFALGVACWAGSWPVSASHSGISI</sequence>